<dbReference type="EMBL" id="NCKV01000366">
    <property type="protein sequence ID" value="RWS30810.1"/>
    <property type="molecule type" value="Genomic_DNA"/>
</dbReference>
<name>A0A443STI3_9ACAR</name>
<dbReference type="OrthoDB" id="10261433at2759"/>
<dbReference type="Gene3D" id="3.90.1150.10">
    <property type="entry name" value="Aspartate Aminotransferase, domain 1"/>
    <property type="match status" value="1"/>
</dbReference>
<comment type="similarity">
    <text evidence="1 3">Belongs to the class-III pyridoxal-phosphate-dependent aminotransferase family.</text>
</comment>
<dbReference type="Gene3D" id="3.40.640.10">
    <property type="entry name" value="Type I PLP-dependent aspartate aminotransferase-like (Major domain)"/>
    <property type="match status" value="1"/>
</dbReference>
<dbReference type="InterPro" id="IPR049704">
    <property type="entry name" value="Aminotrans_3_PPA_site"/>
</dbReference>
<keyword evidence="2 3" id="KW-0663">Pyridoxal phosphate</keyword>
<evidence type="ECO:0000256" key="2">
    <source>
        <dbReference type="ARBA" id="ARBA00022898"/>
    </source>
</evidence>
<protein>
    <submittedName>
        <fullName evidence="4">Alanine--glyoxylate aminotransferase 2-like 1</fullName>
    </submittedName>
</protein>
<dbReference type="GO" id="GO:0008483">
    <property type="term" value="F:transaminase activity"/>
    <property type="evidence" value="ECO:0007669"/>
    <property type="project" value="UniProtKB-KW"/>
</dbReference>
<dbReference type="GO" id="GO:0030170">
    <property type="term" value="F:pyridoxal phosphate binding"/>
    <property type="evidence" value="ECO:0007669"/>
    <property type="project" value="InterPro"/>
</dbReference>
<reference evidence="4 5" key="1">
    <citation type="journal article" date="2018" name="Gigascience">
        <title>Genomes of trombidid mites reveal novel predicted allergens and laterally-transferred genes associated with secondary metabolism.</title>
        <authorList>
            <person name="Dong X."/>
            <person name="Chaisiri K."/>
            <person name="Xia D."/>
            <person name="Armstrong S.D."/>
            <person name="Fang Y."/>
            <person name="Donnelly M.J."/>
            <person name="Kadowaki T."/>
            <person name="McGarry J.W."/>
            <person name="Darby A.C."/>
            <person name="Makepeace B.L."/>
        </authorList>
    </citation>
    <scope>NUCLEOTIDE SEQUENCE [LARGE SCALE GENOMIC DNA]</scope>
    <source>
        <strain evidence="4">UoL-UT</strain>
    </source>
</reference>
<dbReference type="Pfam" id="PF00202">
    <property type="entry name" value="Aminotran_3"/>
    <property type="match status" value="1"/>
</dbReference>
<dbReference type="PIRSF" id="PIRSF000521">
    <property type="entry name" value="Transaminase_4ab_Lys_Orn"/>
    <property type="match status" value="1"/>
</dbReference>
<sequence length="474" mass="52590">MSSTTVNTVEMIPKKETLRLRNTYIGKNISLFFKKNPLKIIKGKGQYMYDEEGNQYLDCINNVAHVGHSHPHVTRAGCEQMSLLSTNCRYLHDNIVLYAKRLTATFPNKLSVCYFVNSGSEANDLAIRLARAYTKHEDVITIESAYHGHLTTTMDISPYKFEKMNNTKKKDWVHVAPLPCSYRGKYTTDSYNESEIGELYAQDVQKILNNVHNNGRNVAAFIIESMVSCGGQVVLPSGYLRNRKRLRYVRQAGGVCIADEVQVGFGRVGSSMWAYQLQGNDVVPDIVTLGKPIGNGYPVAAVVTTPEIADAFAALGVDYFNTYGGNPVSMAIANAVLDVIEDENLMENATKIGSYLLTSLEALKRKFKIIGDIRGKGMFIGIDLIKDANKTPAIEEAAYILSRLKDEKIIMSTDGKYDNVLKFKPPMVFDLENAKHLVSTLETIFREVDCDDWINNSVSSHGSSGGDSLDGSLD</sequence>
<keyword evidence="4" id="KW-0808">Transferase</keyword>
<proteinExistence type="inferred from homology"/>
<dbReference type="STRING" id="299467.A0A443STI3"/>
<dbReference type="CDD" id="cd00610">
    <property type="entry name" value="OAT_like"/>
    <property type="match status" value="1"/>
</dbReference>
<dbReference type="InterPro" id="IPR015421">
    <property type="entry name" value="PyrdxlP-dep_Trfase_major"/>
</dbReference>
<evidence type="ECO:0000256" key="1">
    <source>
        <dbReference type="ARBA" id="ARBA00008954"/>
    </source>
</evidence>
<keyword evidence="4" id="KW-0032">Aminotransferase</keyword>
<dbReference type="AlphaFoldDB" id="A0A443STI3"/>
<dbReference type="InterPro" id="IPR015422">
    <property type="entry name" value="PyrdxlP-dep_Trfase_small"/>
</dbReference>
<dbReference type="PANTHER" id="PTHR45688">
    <property type="match status" value="1"/>
</dbReference>
<evidence type="ECO:0000313" key="4">
    <source>
        <dbReference type="EMBL" id="RWS30810.1"/>
    </source>
</evidence>
<evidence type="ECO:0000313" key="5">
    <source>
        <dbReference type="Proteomes" id="UP000288716"/>
    </source>
</evidence>
<dbReference type="GO" id="GO:0005739">
    <property type="term" value="C:mitochondrion"/>
    <property type="evidence" value="ECO:0007669"/>
    <property type="project" value="TreeGrafter"/>
</dbReference>
<dbReference type="PROSITE" id="PS00600">
    <property type="entry name" value="AA_TRANSFER_CLASS_3"/>
    <property type="match status" value="1"/>
</dbReference>
<dbReference type="PANTHER" id="PTHR45688:SF13">
    <property type="entry name" value="ALANINE--GLYOXYLATE AMINOTRANSFERASE 2-LIKE"/>
    <property type="match status" value="1"/>
</dbReference>
<evidence type="ECO:0000256" key="3">
    <source>
        <dbReference type="RuleBase" id="RU003560"/>
    </source>
</evidence>
<dbReference type="InterPro" id="IPR005814">
    <property type="entry name" value="Aminotrans_3"/>
</dbReference>
<dbReference type="Proteomes" id="UP000288716">
    <property type="component" value="Unassembled WGS sequence"/>
</dbReference>
<dbReference type="SUPFAM" id="SSF53383">
    <property type="entry name" value="PLP-dependent transferases"/>
    <property type="match status" value="1"/>
</dbReference>
<keyword evidence="5" id="KW-1185">Reference proteome</keyword>
<organism evidence="4 5">
    <name type="scientific">Leptotrombidium deliense</name>
    <dbReference type="NCBI Taxonomy" id="299467"/>
    <lineage>
        <taxon>Eukaryota</taxon>
        <taxon>Metazoa</taxon>
        <taxon>Ecdysozoa</taxon>
        <taxon>Arthropoda</taxon>
        <taxon>Chelicerata</taxon>
        <taxon>Arachnida</taxon>
        <taxon>Acari</taxon>
        <taxon>Acariformes</taxon>
        <taxon>Trombidiformes</taxon>
        <taxon>Prostigmata</taxon>
        <taxon>Anystina</taxon>
        <taxon>Parasitengona</taxon>
        <taxon>Trombiculoidea</taxon>
        <taxon>Trombiculidae</taxon>
        <taxon>Leptotrombidium</taxon>
    </lineage>
</organism>
<accession>A0A443STI3</accession>
<comment type="caution">
    <text evidence="4">The sequence shown here is derived from an EMBL/GenBank/DDBJ whole genome shotgun (WGS) entry which is preliminary data.</text>
</comment>
<gene>
    <name evidence="4" type="ORF">B4U80_03121</name>
</gene>
<dbReference type="VEuPathDB" id="VectorBase:LDEU001230"/>
<dbReference type="InterPro" id="IPR015424">
    <property type="entry name" value="PyrdxlP-dep_Trfase"/>
</dbReference>